<sequence length="61" mass="6713">ILASLESLARSLPKIHRSASEPTLNRTHLQSEDFMYICASPKTPINSQFGAFPFFSTGSNV</sequence>
<dbReference type="EMBL" id="BGPR01011184">
    <property type="protein sequence ID" value="GBN50046.1"/>
    <property type="molecule type" value="Genomic_DNA"/>
</dbReference>
<dbReference type="OrthoDB" id="774951at2759"/>
<comment type="caution">
    <text evidence="1">The sequence shown here is derived from an EMBL/GenBank/DDBJ whole genome shotgun (WGS) entry which is preliminary data.</text>
</comment>
<accession>A0A4Y2PJ11</accession>
<evidence type="ECO:0000313" key="2">
    <source>
        <dbReference type="Proteomes" id="UP000499080"/>
    </source>
</evidence>
<proteinExistence type="predicted"/>
<keyword evidence="2" id="KW-1185">Reference proteome</keyword>
<dbReference type="AlphaFoldDB" id="A0A4Y2PJ11"/>
<dbReference type="Proteomes" id="UP000499080">
    <property type="component" value="Unassembled WGS sequence"/>
</dbReference>
<protein>
    <submittedName>
        <fullName evidence="1">Uncharacterized protein</fullName>
    </submittedName>
</protein>
<evidence type="ECO:0000313" key="1">
    <source>
        <dbReference type="EMBL" id="GBN50046.1"/>
    </source>
</evidence>
<reference evidence="1 2" key="1">
    <citation type="journal article" date="2019" name="Sci. Rep.">
        <title>Orb-weaving spider Araneus ventricosus genome elucidates the spidroin gene catalogue.</title>
        <authorList>
            <person name="Kono N."/>
            <person name="Nakamura H."/>
            <person name="Ohtoshi R."/>
            <person name="Moran D.A.P."/>
            <person name="Shinohara A."/>
            <person name="Yoshida Y."/>
            <person name="Fujiwara M."/>
            <person name="Mori M."/>
            <person name="Tomita M."/>
            <person name="Arakawa K."/>
        </authorList>
    </citation>
    <scope>NUCLEOTIDE SEQUENCE [LARGE SCALE GENOMIC DNA]</scope>
</reference>
<organism evidence="1 2">
    <name type="scientific">Araneus ventricosus</name>
    <name type="common">Orbweaver spider</name>
    <name type="synonym">Epeira ventricosa</name>
    <dbReference type="NCBI Taxonomy" id="182803"/>
    <lineage>
        <taxon>Eukaryota</taxon>
        <taxon>Metazoa</taxon>
        <taxon>Ecdysozoa</taxon>
        <taxon>Arthropoda</taxon>
        <taxon>Chelicerata</taxon>
        <taxon>Arachnida</taxon>
        <taxon>Araneae</taxon>
        <taxon>Araneomorphae</taxon>
        <taxon>Entelegynae</taxon>
        <taxon>Araneoidea</taxon>
        <taxon>Araneidae</taxon>
        <taxon>Araneus</taxon>
    </lineage>
</organism>
<feature type="non-terminal residue" evidence="1">
    <location>
        <position position="1"/>
    </location>
</feature>
<name>A0A4Y2PJ11_ARAVE</name>
<gene>
    <name evidence="1" type="ORF">AVEN_102839_1</name>
</gene>